<dbReference type="eggNOG" id="COG4951">
    <property type="taxonomic scope" value="Bacteria"/>
</dbReference>
<dbReference type="RefSeq" id="WP_013554592.1">
    <property type="nucleotide sequence ID" value="NC_014935.1"/>
</dbReference>
<evidence type="ECO:0000313" key="3">
    <source>
        <dbReference type="Proteomes" id="UP000008633"/>
    </source>
</evidence>
<dbReference type="STRING" id="749222.Nitsa_1657"/>
<sequence>MTDPSTKRTDSILESELGDLAKGAHCYYLKSPAIVEKILHEGRTFYSKFRRYDQEVNPILIRQHLNREVTLALPLLREGRGDLLVVEYFGEEPELFIPILEHLFHHLGITDYRLYRGKHKHRRTVLIQVPEQPLERLHEMGGQISDMLQTRLEKSWKILPDRRLPERYNIFTLPYEYIK</sequence>
<feature type="domain" description="DUF1882" evidence="1">
    <location>
        <begin position="26"/>
        <end position="76"/>
    </location>
</feature>
<dbReference type="KEGG" id="nsa:Nitsa_1657"/>
<dbReference type="Gene3D" id="3.90.920.20">
    <property type="entry name" value="HP0184-like"/>
    <property type="match status" value="1"/>
</dbReference>
<dbReference type="SUPFAM" id="SSF56747">
    <property type="entry name" value="Prim-pol domain"/>
    <property type="match status" value="1"/>
</dbReference>
<organism evidence="2 3">
    <name type="scientific">Nitratifractor salsuginis (strain DSM 16511 / JCM 12458 / E9I37-1)</name>
    <dbReference type="NCBI Taxonomy" id="749222"/>
    <lineage>
        <taxon>Bacteria</taxon>
        <taxon>Pseudomonadati</taxon>
        <taxon>Campylobacterota</taxon>
        <taxon>Epsilonproteobacteria</taxon>
        <taxon>Campylobacterales</taxon>
        <taxon>Sulfurovaceae</taxon>
        <taxon>Nitratifractor</taxon>
    </lineage>
</organism>
<reference evidence="2 3" key="1">
    <citation type="journal article" date="2011" name="Stand. Genomic Sci.">
        <title>Complete genome sequence of Nitratifractor salsuginis type strain (E9I37-1).</title>
        <authorList>
            <person name="Anderson I."/>
            <person name="Sikorski J."/>
            <person name="Zeytun A."/>
            <person name="Nolan M."/>
            <person name="Lapidus A."/>
            <person name="Lucas S."/>
            <person name="Hammon N."/>
            <person name="Deshpande S."/>
            <person name="Cheng J.F."/>
            <person name="Tapia R."/>
            <person name="Han C."/>
            <person name="Goodwin L."/>
            <person name="Pitluck S."/>
            <person name="Liolios K."/>
            <person name="Pagani I."/>
            <person name="Ivanova N."/>
            <person name="Huntemann M."/>
            <person name="Mavromatis K."/>
            <person name="Ovchinikova G."/>
            <person name="Pati A."/>
            <person name="Chen A."/>
            <person name="Palaniappan K."/>
            <person name="Land M."/>
            <person name="Hauser L."/>
            <person name="Brambilla E.M."/>
            <person name="Ngatchou-Djao O.D."/>
            <person name="Rohde M."/>
            <person name="Tindall B.J."/>
            <person name="Goker M."/>
            <person name="Detter J.C."/>
            <person name="Woyke T."/>
            <person name="Bristow J."/>
            <person name="Eisen J.A."/>
            <person name="Markowitz V."/>
            <person name="Hugenholtz P."/>
            <person name="Klenk H.P."/>
            <person name="Kyrpides N.C."/>
        </authorList>
    </citation>
    <scope>NUCLEOTIDE SEQUENCE [LARGE SCALE GENOMIC DNA]</scope>
    <source>
        <strain evidence="3">DSM 16511 / JCM 12458 / E9I37-1</strain>
    </source>
</reference>
<protein>
    <recommendedName>
        <fullName evidence="1">DUF1882 domain-containing protein</fullName>
    </recommendedName>
</protein>
<dbReference type="InterPro" id="IPR015061">
    <property type="entry name" value="DUF1882"/>
</dbReference>
<dbReference type="Proteomes" id="UP000008633">
    <property type="component" value="Chromosome"/>
</dbReference>
<gene>
    <name evidence="2" type="ordered locus">Nitsa_1657</name>
</gene>
<accession>E6X0X3</accession>
<dbReference type="Pfam" id="PF08966">
    <property type="entry name" value="DUF1882"/>
    <property type="match status" value="1"/>
</dbReference>
<dbReference type="HOGENOM" id="CLU_093763_0_0_7"/>
<dbReference type="EMBL" id="CP002452">
    <property type="protein sequence ID" value="ADV46905.1"/>
    <property type="molecule type" value="Genomic_DNA"/>
</dbReference>
<dbReference type="OrthoDB" id="5372715at2"/>
<evidence type="ECO:0000313" key="2">
    <source>
        <dbReference type="EMBL" id="ADV46905.1"/>
    </source>
</evidence>
<dbReference type="AlphaFoldDB" id="E6X0X3"/>
<dbReference type="InterPro" id="IPR044919">
    <property type="entry name" value="HP0184-like_sf"/>
</dbReference>
<keyword evidence="3" id="KW-1185">Reference proteome</keyword>
<proteinExistence type="predicted"/>
<name>E6X0X3_NITSE</name>
<reference evidence="3" key="2">
    <citation type="submission" date="2011-01" db="EMBL/GenBank/DDBJ databases">
        <title>The complete genome of Nitratifractor salsuginis DSM 16511.</title>
        <authorList>
            <consortium name="US DOE Joint Genome Institute (JGI-PGF)"/>
            <person name="Lucas S."/>
            <person name="Copeland A."/>
            <person name="Lapidus A."/>
            <person name="Bruce D."/>
            <person name="Goodwin L."/>
            <person name="Pitluck S."/>
            <person name="Kyrpides N."/>
            <person name="Mavromatis K."/>
            <person name="Ivanova N."/>
            <person name="Mikhailova N."/>
            <person name="Zeytun A."/>
            <person name="Detter J.C."/>
            <person name="Tapia R."/>
            <person name="Han C."/>
            <person name="Land M."/>
            <person name="Hauser L."/>
            <person name="Markowitz V."/>
            <person name="Cheng J.-F."/>
            <person name="Hugenholtz P."/>
            <person name="Woyke T."/>
            <person name="Wu D."/>
            <person name="Tindall B."/>
            <person name="Schuetze A."/>
            <person name="Brambilla E."/>
            <person name="Klenk H.-P."/>
            <person name="Eisen J.A."/>
        </authorList>
    </citation>
    <scope>NUCLEOTIDE SEQUENCE [LARGE SCALE GENOMIC DNA]</scope>
    <source>
        <strain evidence="3">DSM 16511 / JCM 12458 / E9I37-1</strain>
    </source>
</reference>
<evidence type="ECO:0000259" key="1">
    <source>
        <dbReference type="Pfam" id="PF08966"/>
    </source>
</evidence>